<evidence type="ECO:0000313" key="2">
    <source>
        <dbReference type="EMBL" id="KAD5802681.1"/>
    </source>
</evidence>
<sequence length="75" mass="7755">MAVWAYGAALGLVSFCWAKEFCGSGHLGLMVSNDYCCGPHGRMSAVECLGGCGSSNEGKAWMKVRPNVGGPELAA</sequence>
<proteinExistence type="predicted"/>
<comment type="caution">
    <text evidence="2">The sequence shown here is derived from an EMBL/GenBank/DDBJ whole genome shotgun (WGS) entry which is preliminary data.</text>
</comment>
<name>A0A5N6P213_9ASTR</name>
<feature type="signal peptide" evidence="1">
    <location>
        <begin position="1"/>
        <end position="18"/>
    </location>
</feature>
<dbReference type="AlphaFoldDB" id="A0A5N6P213"/>
<dbReference type="Proteomes" id="UP000326396">
    <property type="component" value="Linkage Group LG15"/>
</dbReference>
<evidence type="ECO:0000256" key="1">
    <source>
        <dbReference type="SAM" id="SignalP"/>
    </source>
</evidence>
<feature type="chain" id="PRO_5024272478" description="Secreted protein" evidence="1">
    <location>
        <begin position="19"/>
        <end position="75"/>
    </location>
</feature>
<dbReference type="EMBL" id="SZYD01000007">
    <property type="protein sequence ID" value="KAD5802681.1"/>
    <property type="molecule type" value="Genomic_DNA"/>
</dbReference>
<gene>
    <name evidence="2" type="ORF">E3N88_14041</name>
</gene>
<accession>A0A5N6P213</accession>
<protein>
    <recommendedName>
        <fullName evidence="4">Secreted protein</fullName>
    </recommendedName>
</protein>
<keyword evidence="1" id="KW-0732">Signal</keyword>
<reference evidence="2 3" key="1">
    <citation type="submission" date="2019-05" db="EMBL/GenBank/DDBJ databases">
        <title>Mikania micrantha, genome provides insights into the molecular mechanism of rapid growth.</title>
        <authorList>
            <person name="Liu B."/>
        </authorList>
    </citation>
    <scope>NUCLEOTIDE SEQUENCE [LARGE SCALE GENOMIC DNA]</scope>
    <source>
        <strain evidence="2">NLD-2019</strain>
        <tissue evidence="2">Leaf</tissue>
    </source>
</reference>
<evidence type="ECO:0000313" key="3">
    <source>
        <dbReference type="Proteomes" id="UP000326396"/>
    </source>
</evidence>
<keyword evidence="3" id="KW-1185">Reference proteome</keyword>
<organism evidence="2 3">
    <name type="scientific">Mikania micrantha</name>
    <name type="common">bitter vine</name>
    <dbReference type="NCBI Taxonomy" id="192012"/>
    <lineage>
        <taxon>Eukaryota</taxon>
        <taxon>Viridiplantae</taxon>
        <taxon>Streptophyta</taxon>
        <taxon>Embryophyta</taxon>
        <taxon>Tracheophyta</taxon>
        <taxon>Spermatophyta</taxon>
        <taxon>Magnoliopsida</taxon>
        <taxon>eudicotyledons</taxon>
        <taxon>Gunneridae</taxon>
        <taxon>Pentapetalae</taxon>
        <taxon>asterids</taxon>
        <taxon>campanulids</taxon>
        <taxon>Asterales</taxon>
        <taxon>Asteraceae</taxon>
        <taxon>Asteroideae</taxon>
        <taxon>Heliantheae alliance</taxon>
        <taxon>Eupatorieae</taxon>
        <taxon>Mikania</taxon>
    </lineage>
</organism>
<evidence type="ECO:0008006" key="4">
    <source>
        <dbReference type="Google" id="ProtNLM"/>
    </source>
</evidence>